<feature type="non-terminal residue" evidence="2">
    <location>
        <position position="1"/>
    </location>
</feature>
<evidence type="ECO:0000256" key="1">
    <source>
        <dbReference type="SAM" id="MobiDB-lite"/>
    </source>
</evidence>
<accession>A0AA36D045</accession>
<dbReference type="Proteomes" id="UP001177023">
    <property type="component" value="Unassembled WGS sequence"/>
</dbReference>
<proteinExistence type="predicted"/>
<sequence length="709" mass="78339">MSGEFDDYQGEGGQEWDGHDDDVKSTYDDYQGDGHQGMPLAPIPEESRVGSDVLSEAHPPKGTDPDGQEFDDFACGEEGLQRLETYEEFEKENVIIENDPRFQQGTRVWAKENSWEPSPINYNNRMPFQQGRPVEKPSFSPETGSALKKVFSPPVASAIQRADELRRMEAAQRTPDKSIVSDEFMHKISTPQAAVPRRALQRSLEDQFGNLSAIPSTPPKTRISPKYSSPTPYAGYEDASLSVTSLRNGINAAALDDLQNVNAVDRMLAQLRLRREQQKNTKNSSPFGKSVTFADRSSGTVLNGERSRVPLREYQQSSSSTSRVLPAESTSATLFTTALEYKPVEEVSVQSYARPTSAATSVSTYGGARYLAIKPGKVYFGFVEPGEQAVRSITITNVGTTQLQFHPTLSSEKNGFSVDKTVRVLNPGDAREVEVRFAPDTSMHRALCRGDLRIIAKQSLQRDLTYKLPVVASPWVSYLKLSALPNRPDLSSRPNGDYVLRANDIDNFSFVAMATGRAASAVLSLHDVEGRPVEALFSPSNRIQISRDRSLTINVRVRNTSHMGSSWSFVSNTFASNNEGPAYVMDIIWTESLGVLRAAAYANEKAVGARVVEGLGDVTEPFYGGDNKKYDVPPEWPLSRGDVDNLKLTLRRTRVHVNSQRLSIRAPHVLELTTNQTIGPQLANDSANSTLFRTLVPDPDSTTMARTFR</sequence>
<evidence type="ECO:0000313" key="3">
    <source>
        <dbReference type="Proteomes" id="UP001177023"/>
    </source>
</evidence>
<dbReference type="InterPro" id="IPR013783">
    <property type="entry name" value="Ig-like_fold"/>
</dbReference>
<evidence type="ECO:0000313" key="2">
    <source>
        <dbReference type="EMBL" id="CAJ0578156.1"/>
    </source>
</evidence>
<dbReference type="Pfam" id="PF14874">
    <property type="entry name" value="PapD-like"/>
    <property type="match status" value="1"/>
</dbReference>
<comment type="caution">
    <text evidence="2">The sequence shown here is derived from an EMBL/GenBank/DDBJ whole genome shotgun (WGS) entry which is preliminary data.</text>
</comment>
<feature type="region of interest" description="Disordered" evidence="1">
    <location>
        <begin position="210"/>
        <end position="229"/>
    </location>
</feature>
<dbReference type="EMBL" id="CATQJA010002653">
    <property type="protein sequence ID" value="CAJ0578156.1"/>
    <property type="molecule type" value="Genomic_DNA"/>
</dbReference>
<dbReference type="InterPro" id="IPR008962">
    <property type="entry name" value="PapD-like_sf"/>
</dbReference>
<feature type="region of interest" description="Disordered" evidence="1">
    <location>
        <begin position="1"/>
        <end position="72"/>
    </location>
</feature>
<protein>
    <submittedName>
        <fullName evidence="2">Uncharacterized protein</fullName>
    </submittedName>
</protein>
<gene>
    <name evidence="2" type="ORF">MSPICULIGERA_LOCUS16417</name>
</gene>
<reference evidence="2" key="1">
    <citation type="submission" date="2023-06" db="EMBL/GenBank/DDBJ databases">
        <authorList>
            <person name="Delattre M."/>
        </authorList>
    </citation>
    <scope>NUCLEOTIDE SEQUENCE</scope>
    <source>
        <strain evidence="2">AF72</strain>
    </source>
</reference>
<keyword evidence="3" id="KW-1185">Reference proteome</keyword>
<name>A0AA36D045_9BILA</name>
<dbReference type="Gene3D" id="2.60.40.10">
    <property type="entry name" value="Immunoglobulins"/>
    <property type="match status" value="1"/>
</dbReference>
<dbReference type="SUPFAM" id="SSF49354">
    <property type="entry name" value="PapD-like"/>
    <property type="match status" value="1"/>
</dbReference>
<organism evidence="2 3">
    <name type="scientific">Mesorhabditis spiculigera</name>
    <dbReference type="NCBI Taxonomy" id="96644"/>
    <lineage>
        <taxon>Eukaryota</taxon>
        <taxon>Metazoa</taxon>
        <taxon>Ecdysozoa</taxon>
        <taxon>Nematoda</taxon>
        <taxon>Chromadorea</taxon>
        <taxon>Rhabditida</taxon>
        <taxon>Rhabditina</taxon>
        <taxon>Rhabditomorpha</taxon>
        <taxon>Rhabditoidea</taxon>
        <taxon>Rhabditidae</taxon>
        <taxon>Mesorhabditinae</taxon>
        <taxon>Mesorhabditis</taxon>
    </lineage>
</organism>
<dbReference type="AlphaFoldDB" id="A0AA36D045"/>